<dbReference type="PRINTS" id="PR00385">
    <property type="entry name" value="P450"/>
</dbReference>
<dbReference type="SUPFAM" id="SSF48264">
    <property type="entry name" value="Cytochrome P450"/>
    <property type="match status" value="1"/>
</dbReference>
<dbReference type="PANTHER" id="PTHR24305">
    <property type="entry name" value="CYTOCHROME P450"/>
    <property type="match status" value="1"/>
</dbReference>
<keyword evidence="4 5" id="KW-0408">Iron</keyword>
<dbReference type="OrthoDB" id="2789670at2759"/>
<dbReference type="PROSITE" id="PS00086">
    <property type="entry name" value="CYTOCHROME_P450"/>
    <property type="match status" value="1"/>
</dbReference>
<evidence type="ECO:0000256" key="6">
    <source>
        <dbReference type="RuleBase" id="RU000461"/>
    </source>
</evidence>
<dbReference type="STRING" id="78410.A0A0P7BID5"/>
<evidence type="ECO:0000256" key="7">
    <source>
        <dbReference type="SAM" id="Phobius"/>
    </source>
</evidence>
<accession>A0A0P7BID5</accession>
<evidence type="ECO:0000256" key="2">
    <source>
        <dbReference type="ARBA" id="ARBA00022617"/>
    </source>
</evidence>
<dbReference type="Proteomes" id="UP000050424">
    <property type="component" value="Unassembled WGS sequence"/>
</dbReference>
<dbReference type="CDD" id="cd11061">
    <property type="entry name" value="CYP67-like"/>
    <property type="match status" value="1"/>
</dbReference>
<dbReference type="GO" id="GO:0005506">
    <property type="term" value="F:iron ion binding"/>
    <property type="evidence" value="ECO:0007669"/>
    <property type="project" value="InterPro"/>
</dbReference>
<keyword evidence="3 5" id="KW-0479">Metal-binding</keyword>
<dbReference type="PRINTS" id="PR00463">
    <property type="entry name" value="EP450I"/>
</dbReference>
<comment type="similarity">
    <text evidence="6">Belongs to the cytochrome P450 family.</text>
</comment>
<evidence type="ECO:0000256" key="4">
    <source>
        <dbReference type="ARBA" id="ARBA00023004"/>
    </source>
</evidence>
<keyword evidence="2 5" id="KW-0349">Heme</keyword>
<dbReference type="PANTHER" id="PTHR24305:SF172">
    <property type="entry name" value="P450, PUTATIVE (EUROFUNG)-RELATED"/>
    <property type="match status" value="1"/>
</dbReference>
<comment type="caution">
    <text evidence="8">The sequence shown here is derived from an EMBL/GenBank/DDBJ whole genome shotgun (WGS) entry which is preliminary data.</text>
</comment>
<dbReference type="GO" id="GO:0016705">
    <property type="term" value="F:oxidoreductase activity, acting on paired donors, with incorporation or reduction of molecular oxygen"/>
    <property type="evidence" value="ECO:0007669"/>
    <property type="project" value="InterPro"/>
</dbReference>
<dbReference type="InterPro" id="IPR017972">
    <property type="entry name" value="Cyt_P450_CS"/>
</dbReference>
<feature type="transmembrane region" description="Helical" evidence="7">
    <location>
        <begin position="6"/>
        <end position="25"/>
    </location>
</feature>
<dbReference type="EMBL" id="LKCW01000090">
    <property type="protein sequence ID" value="KPM40144.1"/>
    <property type="molecule type" value="Genomic_DNA"/>
</dbReference>
<gene>
    <name evidence="8" type="ORF">AK830_g6433</name>
</gene>
<comment type="cofactor">
    <cofactor evidence="1 5">
        <name>heme</name>
        <dbReference type="ChEBI" id="CHEBI:30413"/>
    </cofactor>
</comment>
<keyword evidence="7" id="KW-0812">Transmembrane</keyword>
<evidence type="ECO:0000256" key="5">
    <source>
        <dbReference type="PIRSR" id="PIRSR602401-1"/>
    </source>
</evidence>
<evidence type="ECO:0000256" key="3">
    <source>
        <dbReference type="ARBA" id="ARBA00022723"/>
    </source>
</evidence>
<dbReference type="GO" id="GO:0020037">
    <property type="term" value="F:heme binding"/>
    <property type="evidence" value="ECO:0007669"/>
    <property type="project" value="InterPro"/>
</dbReference>
<dbReference type="InterPro" id="IPR036396">
    <property type="entry name" value="Cyt_P450_sf"/>
</dbReference>
<keyword evidence="7" id="KW-0472">Membrane</keyword>
<name>A0A0P7BID5_9HYPO</name>
<evidence type="ECO:0000256" key="1">
    <source>
        <dbReference type="ARBA" id="ARBA00001971"/>
    </source>
</evidence>
<dbReference type="Gene3D" id="1.10.630.10">
    <property type="entry name" value="Cytochrome P450"/>
    <property type="match status" value="1"/>
</dbReference>
<sequence>MVSFTAWAVCLIFFCAFEPLARYFWDSKKLRRFPNQNCLSGITNLGYIIERCRGFRSKSLQKMHKKHPIVRIGPNSVSFSSVDAIRAIYGHSTTSVKGDMYSVSAGPYANILDVVDKQEHARKRRYLSNAFATRNLESWGFKVADKTQRLVRQFDRVCDDAASSTGVGTGIIEFRKWTNLFTVDAIADIALSCRLGCLDRGDDLVTVTTPNGRRMSLSYIQCLHAGKRATSTLVWSGWFLLLRSVLSEFPGFFRRQWRQGQTFDEMVRHLVHSRVQKHLDGERLDDLALCTLEDKNGQARDLDIGEIEAEIGIFLDAGSDTTAIALTHVMYNLLRTPKALARLRDEVDEALEGGNAIATYSQVKNLPYLRACLDESLRLFPPVAFGLNRKTAPEGGFIDGHWIPGNTTVAVAAYTAHRNPVLFPDPEAFRPERWLEESVKDSRTSFIPFSTGARGCIGRNITYIEQTVLIATLVRRYDFALPYEGWELKHEEAFNIWPGPMPLTIQRRDGIESVGDCTGGVNEVVKG</sequence>
<proteinExistence type="inferred from homology"/>
<keyword evidence="9" id="KW-1185">Reference proteome</keyword>
<dbReference type="AlphaFoldDB" id="A0A0P7BID5"/>
<evidence type="ECO:0000313" key="9">
    <source>
        <dbReference type="Proteomes" id="UP000050424"/>
    </source>
</evidence>
<protein>
    <recommendedName>
        <fullName evidence="10">Benzoate 4-monooxygenase</fullName>
    </recommendedName>
</protein>
<organism evidence="8 9">
    <name type="scientific">Neonectria ditissima</name>
    <dbReference type="NCBI Taxonomy" id="78410"/>
    <lineage>
        <taxon>Eukaryota</taxon>
        <taxon>Fungi</taxon>
        <taxon>Dikarya</taxon>
        <taxon>Ascomycota</taxon>
        <taxon>Pezizomycotina</taxon>
        <taxon>Sordariomycetes</taxon>
        <taxon>Hypocreomycetidae</taxon>
        <taxon>Hypocreales</taxon>
        <taxon>Nectriaceae</taxon>
        <taxon>Neonectria</taxon>
    </lineage>
</organism>
<evidence type="ECO:0000313" key="8">
    <source>
        <dbReference type="EMBL" id="KPM40144.1"/>
    </source>
</evidence>
<dbReference type="InterPro" id="IPR050121">
    <property type="entry name" value="Cytochrome_P450_monoxygenase"/>
</dbReference>
<dbReference type="InterPro" id="IPR001128">
    <property type="entry name" value="Cyt_P450"/>
</dbReference>
<dbReference type="GO" id="GO:0004497">
    <property type="term" value="F:monooxygenase activity"/>
    <property type="evidence" value="ECO:0007669"/>
    <property type="project" value="UniProtKB-KW"/>
</dbReference>
<reference evidence="8 9" key="1">
    <citation type="submission" date="2015-09" db="EMBL/GenBank/DDBJ databases">
        <title>Draft genome of a European isolate of the apple canker pathogen Neonectria ditissima.</title>
        <authorList>
            <person name="Gomez-Cortecero A."/>
            <person name="Harrison R.J."/>
            <person name="Armitage A.D."/>
        </authorList>
    </citation>
    <scope>NUCLEOTIDE SEQUENCE [LARGE SCALE GENOMIC DNA]</scope>
    <source>
        <strain evidence="8 9">R09/05</strain>
    </source>
</reference>
<keyword evidence="6" id="KW-0560">Oxidoreductase</keyword>
<dbReference type="Pfam" id="PF00067">
    <property type="entry name" value="p450"/>
    <property type="match status" value="1"/>
</dbReference>
<evidence type="ECO:0008006" key="10">
    <source>
        <dbReference type="Google" id="ProtNLM"/>
    </source>
</evidence>
<keyword evidence="6" id="KW-0503">Monooxygenase</keyword>
<dbReference type="InterPro" id="IPR002401">
    <property type="entry name" value="Cyt_P450_E_grp-I"/>
</dbReference>
<keyword evidence="7" id="KW-1133">Transmembrane helix</keyword>
<feature type="binding site" description="axial binding residue" evidence="5">
    <location>
        <position position="456"/>
    </location>
    <ligand>
        <name>heme</name>
        <dbReference type="ChEBI" id="CHEBI:30413"/>
    </ligand>
    <ligandPart>
        <name>Fe</name>
        <dbReference type="ChEBI" id="CHEBI:18248"/>
    </ligandPart>
</feature>